<dbReference type="AlphaFoldDB" id="A0A6C0B1E4"/>
<protein>
    <submittedName>
        <fullName evidence="1">Uncharacterized protein</fullName>
    </submittedName>
</protein>
<name>A0A6C0B1E4_9ZZZZ</name>
<reference evidence="1" key="1">
    <citation type="journal article" date="2020" name="Nature">
        <title>Giant virus diversity and host interactions through global metagenomics.</title>
        <authorList>
            <person name="Schulz F."/>
            <person name="Roux S."/>
            <person name="Paez-Espino D."/>
            <person name="Jungbluth S."/>
            <person name="Walsh D.A."/>
            <person name="Denef V.J."/>
            <person name="McMahon K.D."/>
            <person name="Konstantinidis K.T."/>
            <person name="Eloe-Fadrosh E.A."/>
            <person name="Kyrpides N.C."/>
            <person name="Woyke T."/>
        </authorList>
    </citation>
    <scope>NUCLEOTIDE SEQUENCE</scope>
    <source>
        <strain evidence="1">GVMAG-M-3300009185-36</strain>
    </source>
</reference>
<organism evidence="1">
    <name type="scientific">viral metagenome</name>
    <dbReference type="NCBI Taxonomy" id="1070528"/>
    <lineage>
        <taxon>unclassified sequences</taxon>
        <taxon>metagenomes</taxon>
        <taxon>organismal metagenomes</taxon>
    </lineage>
</organism>
<evidence type="ECO:0000313" key="1">
    <source>
        <dbReference type="EMBL" id="QHS85906.1"/>
    </source>
</evidence>
<sequence length="83" mass="9763">MNYYTVPQTDQTATSFLFTIHERFYPDGHIVPTQLLLSKNLNELDNIPFHNLRIMAKKLNIQGRSHMNKNTLSNQIQQMIVFE</sequence>
<accession>A0A6C0B1E4</accession>
<dbReference type="EMBL" id="MN739048">
    <property type="protein sequence ID" value="QHS85906.1"/>
    <property type="molecule type" value="Genomic_DNA"/>
</dbReference>
<dbReference type="SUPFAM" id="SSF68912">
    <property type="entry name" value="Rho N-terminal domain-like"/>
    <property type="match status" value="1"/>
</dbReference>
<proteinExistence type="predicted"/>
<dbReference type="InterPro" id="IPR036269">
    <property type="entry name" value="Rho_N_sf"/>
</dbReference>